<dbReference type="Pfam" id="PF02311">
    <property type="entry name" value="AraC_binding"/>
    <property type="match status" value="1"/>
</dbReference>
<dbReference type="InterPro" id="IPR014710">
    <property type="entry name" value="RmlC-like_jellyroll"/>
</dbReference>
<dbReference type="InterPro" id="IPR003313">
    <property type="entry name" value="AraC-bd"/>
</dbReference>
<keyword evidence="2" id="KW-0238">DNA-binding</keyword>
<keyword evidence="6" id="KW-1185">Reference proteome</keyword>
<dbReference type="InterPro" id="IPR009057">
    <property type="entry name" value="Homeodomain-like_sf"/>
</dbReference>
<dbReference type="GO" id="GO:0003700">
    <property type="term" value="F:DNA-binding transcription factor activity"/>
    <property type="evidence" value="ECO:0007669"/>
    <property type="project" value="InterPro"/>
</dbReference>
<dbReference type="SUPFAM" id="SSF46689">
    <property type="entry name" value="Homeodomain-like"/>
    <property type="match status" value="2"/>
</dbReference>
<dbReference type="OrthoDB" id="1266582at2"/>
<dbReference type="Proteomes" id="UP000320300">
    <property type="component" value="Unassembled WGS sequence"/>
</dbReference>
<evidence type="ECO:0000313" key="5">
    <source>
        <dbReference type="EMBL" id="SMO47111.1"/>
    </source>
</evidence>
<name>A0A521BJR3_9SPHI</name>
<dbReference type="PROSITE" id="PS01124">
    <property type="entry name" value="HTH_ARAC_FAMILY_2"/>
    <property type="match status" value="1"/>
</dbReference>
<proteinExistence type="predicted"/>
<evidence type="ECO:0000259" key="4">
    <source>
        <dbReference type="PROSITE" id="PS01124"/>
    </source>
</evidence>
<dbReference type="InterPro" id="IPR018060">
    <property type="entry name" value="HTH_AraC"/>
</dbReference>
<dbReference type="SMART" id="SM00342">
    <property type="entry name" value="HTH_ARAC"/>
    <property type="match status" value="1"/>
</dbReference>
<dbReference type="GO" id="GO:0043565">
    <property type="term" value="F:sequence-specific DNA binding"/>
    <property type="evidence" value="ECO:0007669"/>
    <property type="project" value="InterPro"/>
</dbReference>
<evidence type="ECO:0000313" key="6">
    <source>
        <dbReference type="Proteomes" id="UP000320300"/>
    </source>
</evidence>
<evidence type="ECO:0000256" key="1">
    <source>
        <dbReference type="ARBA" id="ARBA00023015"/>
    </source>
</evidence>
<organism evidence="5 6">
    <name type="scientific">Pedobacter westerhofensis</name>
    <dbReference type="NCBI Taxonomy" id="425512"/>
    <lineage>
        <taxon>Bacteria</taxon>
        <taxon>Pseudomonadati</taxon>
        <taxon>Bacteroidota</taxon>
        <taxon>Sphingobacteriia</taxon>
        <taxon>Sphingobacteriales</taxon>
        <taxon>Sphingobacteriaceae</taxon>
        <taxon>Pedobacter</taxon>
    </lineage>
</organism>
<reference evidence="5 6" key="1">
    <citation type="submission" date="2017-05" db="EMBL/GenBank/DDBJ databases">
        <authorList>
            <person name="Varghese N."/>
            <person name="Submissions S."/>
        </authorList>
    </citation>
    <scope>NUCLEOTIDE SEQUENCE [LARGE SCALE GENOMIC DNA]</scope>
    <source>
        <strain evidence="5 6">DSM 19036</strain>
    </source>
</reference>
<dbReference type="EMBL" id="FXTN01000002">
    <property type="protein sequence ID" value="SMO47111.1"/>
    <property type="molecule type" value="Genomic_DNA"/>
</dbReference>
<dbReference type="SUPFAM" id="SSF51182">
    <property type="entry name" value="RmlC-like cupins"/>
    <property type="match status" value="1"/>
</dbReference>
<evidence type="ECO:0000256" key="3">
    <source>
        <dbReference type="ARBA" id="ARBA00023163"/>
    </source>
</evidence>
<feature type="domain" description="HTH araC/xylS-type" evidence="4">
    <location>
        <begin position="165"/>
        <end position="263"/>
    </location>
</feature>
<dbReference type="Pfam" id="PF12833">
    <property type="entry name" value="HTH_18"/>
    <property type="match status" value="1"/>
</dbReference>
<dbReference type="Gene3D" id="2.60.120.10">
    <property type="entry name" value="Jelly Rolls"/>
    <property type="match status" value="1"/>
</dbReference>
<evidence type="ECO:0000256" key="2">
    <source>
        <dbReference type="ARBA" id="ARBA00023125"/>
    </source>
</evidence>
<dbReference type="PANTHER" id="PTHR11019">
    <property type="entry name" value="HTH-TYPE TRANSCRIPTIONAL REGULATOR NIMR"/>
    <property type="match status" value="1"/>
</dbReference>
<dbReference type="Gene3D" id="1.10.10.60">
    <property type="entry name" value="Homeodomain-like"/>
    <property type="match status" value="2"/>
</dbReference>
<keyword evidence="3" id="KW-0804">Transcription</keyword>
<dbReference type="AlphaFoldDB" id="A0A521BJR3"/>
<sequence length="266" mass="30907">MQKTEIASYLDAIELKPKSVYVVHEKLERSLPLHSHSKSQLTYVDGGIAYIFIGEKTYFIPARHYIWIPRGLPHYVKVRTSATITRNLYFYTEDDHTNTFYSKFGIYPVNNLLFEMIGFTNKWSGYIEKKDEGYNFMAAIKNILPQMSIKSFPIALPTTTNTKLRPIVLYMAQNFGQQITLDNIATRFGMGERTLSRLFQSTMNISFLQYLKLLRIVRAIEMILQDDYTTTEIAYLTGYNSLAAFSKAFFQVTNIRPSDFNKQNRQ</sequence>
<accession>A0A521BJR3</accession>
<protein>
    <submittedName>
        <fullName evidence="5">Transcriptional regulator, AraC family</fullName>
    </submittedName>
</protein>
<gene>
    <name evidence="5" type="ORF">SAMN06265348_102340</name>
</gene>
<dbReference type="InterPro" id="IPR011051">
    <property type="entry name" value="RmlC_Cupin_sf"/>
</dbReference>
<keyword evidence="1" id="KW-0805">Transcription regulation</keyword>
<dbReference type="RefSeq" id="WP_142527006.1">
    <property type="nucleotide sequence ID" value="NZ_CBCSJO010000003.1"/>
</dbReference>
<dbReference type="PANTHER" id="PTHR11019:SF190">
    <property type="entry name" value="ARAC-FAMILY REGULATORY PROTEIN"/>
    <property type="match status" value="1"/>
</dbReference>